<organism evidence="1">
    <name type="scientific">Myoviridae sp. ctIty1</name>
    <dbReference type="NCBI Taxonomy" id="2827673"/>
    <lineage>
        <taxon>Viruses</taxon>
        <taxon>Duplodnaviria</taxon>
        <taxon>Heunggongvirae</taxon>
        <taxon>Uroviricota</taxon>
        <taxon>Caudoviricetes</taxon>
    </lineage>
</organism>
<proteinExistence type="predicted"/>
<sequence>MEKVEMVIMENFESKSNKRIYSVPNYYRFNELSANIIIKDPKGKKPDTLLKLDGQELYDNIKLFDLKKLTGLDRINNMVPIIDLFGKMLINTILIKDYRALYFGNERVFKDSNIRKIENVIEYISCIEDCGNIALRGDINSLKNFIKTVISYNFCVYRKDMIGVFNYTYLGNGEGLEEDLDGIKESKDKQFDIYVFPELKEQLEFAADITNRISETNIVQIKL</sequence>
<evidence type="ECO:0000313" key="1">
    <source>
        <dbReference type="EMBL" id="DAF62521.1"/>
    </source>
</evidence>
<dbReference type="EMBL" id="BK032823">
    <property type="protein sequence ID" value="DAF62521.1"/>
    <property type="molecule type" value="Genomic_DNA"/>
</dbReference>
<protein>
    <submittedName>
        <fullName evidence="1">Uncharacterized protein</fullName>
    </submittedName>
</protein>
<name>A0A8S5TGZ9_9CAUD</name>
<reference evidence="1" key="1">
    <citation type="journal article" date="2021" name="Proc. Natl. Acad. Sci. U.S.A.">
        <title>A Catalog of Tens of Thousands of Viruses from Human Metagenomes Reveals Hidden Associations with Chronic Diseases.</title>
        <authorList>
            <person name="Tisza M.J."/>
            <person name="Buck C.B."/>
        </authorList>
    </citation>
    <scope>NUCLEOTIDE SEQUENCE</scope>
    <source>
        <strain evidence="1">CtIty1</strain>
    </source>
</reference>
<accession>A0A8S5TGZ9</accession>